<organism evidence="2 3">
    <name type="scientific">Rotaria socialis</name>
    <dbReference type="NCBI Taxonomy" id="392032"/>
    <lineage>
        <taxon>Eukaryota</taxon>
        <taxon>Metazoa</taxon>
        <taxon>Spiralia</taxon>
        <taxon>Gnathifera</taxon>
        <taxon>Rotifera</taxon>
        <taxon>Eurotatoria</taxon>
        <taxon>Bdelloidea</taxon>
        <taxon>Philodinida</taxon>
        <taxon>Philodinidae</taxon>
        <taxon>Rotaria</taxon>
    </lineage>
</organism>
<dbReference type="AlphaFoldDB" id="A0A821QGA1"/>
<evidence type="ECO:0000256" key="1">
    <source>
        <dbReference type="SAM" id="MobiDB-lite"/>
    </source>
</evidence>
<name>A0A821QGA1_9BILA</name>
<accession>A0A821QGA1</accession>
<feature type="non-terminal residue" evidence="2">
    <location>
        <position position="91"/>
    </location>
</feature>
<keyword evidence="3" id="KW-1185">Reference proteome</keyword>
<dbReference type="EMBL" id="CAJOBP010053851">
    <property type="protein sequence ID" value="CAF4824233.1"/>
    <property type="molecule type" value="Genomic_DNA"/>
</dbReference>
<sequence>KRPEIQRKPIAPILSSNITDQRSPFFGSQPPPFAKVSIKRIMVQGVACPNGRPQHSEITPVVDFGPNFADLSRMTETETEKDIAKTDVEIL</sequence>
<comment type="caution">
    <text evidence="2">The sequence shown here is derived from an EMBL/GenBank/DDBJ whole genome shotgun (WGS) entry which is preliminary data.</text>
</comment>
<feature type="non-terminal residue" evidence="2">
    <location>
        <position position="1"/>
    </location>
</feature>
<proteinExistence type="predicted"/>
<dbReference type="Proteomes" id="UP000663873">
    <property type="component" value="Unassembled WGS sequence"/>
</dbReference>
<feature type="region of interest" description="Disordered" evidence="1">
    <location>
        <begin position="1"/>
        <end position="29"/>
    </location>
</feature>
<evidence type="ECO:0000313" key="3">
    <source>
        <dbReference type="Proteomes" id="UP000663873"/>
    </source>
</evidence>
<evidence type="ECO:0000313" key="2">
    <source>
        <dbReference type="EMBL" id="CAF4824233.1"/>
    </source>
</evidence>
<protein>
    <submittedName>
        <fullName evidence="2">Uncharacterized protein</fullName>
    </submittedName>
</protein>
<gene>
    <name evidence="2" type="ORF">UJA718_LOCUS42302</name>
</gene>
<reference evidence="2" key="1">
    <citation type="submission" date="2021-02" db="EMBL/GenBank/DDBJ databases">
        <authorList>
            <person name="Nowell W R."/>
        </authorList>
    </citation>
    <scope>NUCLEOTIDE SEQUENCE</scope>
</reference>